<evidence type="ECO:0000313" key="2">
    <source>
        <dbReference type="Proteomes" id="UP000708208"/>
    </source>
</evidence>
<protein>
    <submittedName>
        <fullName evidence="1">Uncharacterized protein</fullName>
    </submittedName>
</protein>
<proteinExistence type="predicted"/>
<dbReference type="EMBL" id="CAJVCH010005785">
    <property type="protein sequence ID" value="CAG7659074.1"/>
    <property type="molecule type" value="Genomic_DNA"/>
</dbReference>
<reference evidence="1" key="1">
    <citation type="submission" date="2021-06" db="EMBL/GenBank/DDBJ databases">
        <authorList>
            <person name="Hodson N. C."/>
            <person name="Mongue J. A."/>
            <person name="Jaron S. K."/>
        </authorList>
    </citation>
    <scope>NUCLEOTIDE SEQUENCE</scope>
</reference>
<name>A0A8J2J1G5_9HEXA</name>
<evidence type="ECO:0000313" key="1">
    <source>
        <dbReference type="EMBL" id="CAG7659074.1"/>
    </source>
</evidence>
<sequence length="107" mass="11987">MNQNMPLLNIGSIILPVSVHNITEWIVFAHNHSISFHSRHTNSECGALLPYELSSDSCSDNLSRFLNGTQSCAAWFNCRRIGTQTYERIQAQHWGIVKLTVVSATAQ</sequence>
<dbReference type="Proteomes" id="UP000708208">
    <property type="component" value="Unassembled WGS sequence"/>
</dbReference>
<organism evidence="1 2">
    <name type="scientific">Allacma fusca</name>
    <dbReference type="NCBI Taxonomy" id="39272"/>
    <lineage>
        <taxon>Eukaryota</taxon>
        <taxon>Metazoa</taxon>
        <taxon>Ecdysozoa</taxon>
        <taxon>Arthropoda</taxon>
        <taxon>Hexapoda</taxon>
        <taxon>Collembola</taxon>
        <taxon>Symphypleona</taxon>
        <taxon>Sminthuridae</taxon>
        <taxon>Allacma</taxon>
    </lineage>
</organism>
<accession>A0A8J2J1G5</accession>
<gene>
    <name evidence="1" type="ORF">AFUS01_LOCUS1042</name>
</gene>
<comment type="caution">
    <text evidence="1">The sequence shown here is derived from an EMBL/GenBank/DDBJ whole genome shotgun (WGS) entry which is preliminary data.</text>
</comment>
<keyword evidence="2" id="KW-1185">Reference proteome</keyword>
<dbReference type="AlphaFoldDB" id="A0A8J2J1G5"/>